<keyword evidence="4" id="KW-1185">Reference proteome</keyword>
<gene>
    <name evidence="3" type="ORF">ACFFTL_16480</name>
</gene>
<evidence type="ECO:0000256" key="1">
    <source>
        <dbReference type="SAM" id="MobiDB-lite"/>
    </source>
</evidence>
<feature type="chain" id="PRO_5046633480" description="Lipoprotein" evidence="2">
    <location>
        <begin position="22"/>
        <end position="187"/>
    </location>
</feature>
<keyword evidence="2" id="KW-0732">Signal</keyword>
<reference evidence="3 4" key="1">
    <citation type="submission" date="2024-09" db="EMBL/GenBank/DDBJ databases">
        <authorList>
            <person name="Sun Q."/>
            <person name="Mori K."/>
        </authorList>
    </citation>
    <scope>NUCLEOTIDE SEQUENCE [LARGE SCALE GENOMIC DNA]</scope>
    <source>
        <strain evidence="3 4">JCM 3331</strain>
    </source>
</reference>
<evidence type="ECO:0008006" key="5">
    <source>
        <dbReference type="Google" id="ProtNLM"/>
    </source>
</evidence>
<feature type="region of interest" description="Disordered" evidence="1">
    <location>
        <begin position="30"/>
        <end position="52"/>
    </location>
</feature>
<evidence type="ECO:0000313" key="4">
    <source>
        <dbReference type="Proteomes" id="UP001589710"/>
    </source>
</evidence>
<proteinExistence type="predicted"/>
<evidence type="ECO:0000256" key="2">
    <source>
        <dbReference type="SAM" id="SignalP"/>
    </source>
</evidence>
<feature type="signal peptide" evidence="2">
    <location>
        <begin position="1"/>
        <end position="21"/>
    </location>
</feature>
<dbReference type="RefSeq" id="WP_345513375.1">
    <property type="nucleotide sequence ID" value="NZ_BAAAXD010000021.1"/>
</dbReference>
<sequence>MSRTKRAAAVAAAVVALGATSCGTSNTGAGTGTGATAAPMSASPRPTGTGPLTKDVVRTDLDTAAADAGLPANAPEFADVNADAPAGSAQACGIAFKGFGTKATPADTARFDKVVDELRERDWQQPGDRKEYKGTDGAVYEAHVVLKQRGWTMGAEYRNAGEDGVITLMAFDDTCMKKNGTGTSPSG</sequence>
<comment type="caution">
    <text evidence="3">The sequence shown here is derived from an EMBL/GenBank/DDBJ whole genome shotgun (WGS) entry which is preliminary data.</text>
</comment>
<dbReference type="EMBL" id="JBHMCG010000075">
    <property type="protein sequence ID" value="MFB9573862.1"/>
    <property type="molecule type" value="Genomic_DNA"/>
</dbReference>
<dbReference type="PROSITE" id="PS51257">
    <property type="entry name" value="PROKAR_LIPOPROTEIN"/>
    <property type="match status" value="1"/>
</dbReference>
<evidence type="ECO:0000313" key="3">
    <source>
        <dbReference type="EMBL" id="MFB9573862.1"/>
    </source>
</evidence>
<feature type="compositionally biased region" description="Low complexity" evidence="1">
    <location>
        <begin position="30"/>
        <end position="43"/>
    </location>
</feature>
<protein>
    <recommendedName>
        <fullName evidence="5">Lipoprotein</fullName>
    </recommendedName>
</protein>
<accession>A0ABV5R9B9</accession>
<organism evidence="3 4">
    <name type="scientific">Streptomyces yanii</name>
    <dbReference type="NCBI Taxonomy" id="78510"/>
    <lineage>
        <taxon>Bacteria</taxon>
        <taxon>Bacillati</taxon>
        <taxon>Actinomycetota</taxon>
        <taxon>Actinomycetes</taxon>
        <taxon>Kitasatosporales</taxon>
        <taxon>Streptomycetaceae</taxon>
        <taxon>Streptomyces</taxon>
    </lineage>
</organism>
<dbReference type="Proteomes" id="UP001589710">
    <property type="component" value="Unassembled WGS sequence"/>
</dbReference>
<name>A0ABV5R9B9_9ACTN</name>